<keyword evidence="2" id="KW-1185">Reference proteome</keyword>
<organism evidence="1 2">
    <name type="scientific">Phialemonium thermophilum</name>
    <dbReference type="NCBI Taxonomy" id="223376"/>
    <lineage>
        <taxon>Eukaryota</taxon>
        <taxon>Fungi</taxon>
        <taxon>Dikarya</taxon>
        <taxon>Ascomycota</taxon>
        <taxon>Pezizomycotina</taxon>
        <taxon>Sordariomycetes</taxon>
        <taxon>Sordariomycetidae</taxon>
        <taxon>Cephalothecales</taxon>
        <taxon>Cephalothecaceae</taxon>
        <taxon>Phialemonium</taxon>
    </lineage>
</organism>
<dbReference type="Proteomes" id="UP001586593">
    <property type="component" value="Unassembled WGS sequence"/>
</dbReference>
<accession>A0ABR3XJK8</accession>
<name>A0ABR3XJK8_9PEZI</name>
<evidence type="ECO:0000313" key="2">
    <source>
        <dbReference type="Proteomes" id="UP001586593"/>
    </source>
</evidence>
<proteinExistence type="predicted"/>
<comment type="caution">
    <text evidence="1">The sequence shown here is derived from an EMBL/GenBank/DDBJ whole genome shotgun (WGS) entry which is preliminary data.</text>
</comment>
<sequence>MMPAQTQLPVGHSNRSDETAIPLPTLLASRFDRDTVEATVPLADRTIFVAPNGRRFLFESIPDRAESTGGITGFDYAAPPSPDSPLLPAAGAAPGPGVAYANVSTKELQVMSAAPIRRRPVSGVAPHATEPSPWESTKQIVDMSGLETKSPTQAVEHMMNRLSINRFSATPFYTHSDGGVQAAETLTDPHPVPGLPIPESPVPRHVTSATGVLVGTSSCSQPSVSYSPHAYAASSSYTAPNLLWSSHATDYEVEGAPVAEAAQHDTHRARYQSVASEASAHPSLLEMSMPIPSTSPASQIALRSASQDIELDYHQTLQVHTDVPYAPDSYSISPFTQTSYINQDDGMQGNTIVTYNTSNYDPGWNATSSPFDTLTPVIVVEPESQLYPASSRSDGASVGRENVLPGEEVLYDGWVKLAQNLSAPFVEAALKVFRNTLSNDLRFHCKIGHESETYWVKGVNGQIVPVYAYDQRFVNILYIRDKNSEKPGFYSTPVHGNSSHPSAVYQFPRFQELCEFQAKLTGEKVVLDISSAKLLKLRKAHSRSSETFSSIRLQIWHEEDSRRPSQSDVSSFVTAGTTLSGPHRDRLVPRSSRLMVFLGRLDEYVTVFVTDDIEIVPQGQTTVKLKPRKGGSVFKRGSRWPGVKGNSYSPRILCF</sequence>
<evidence type="ECO:0000313" key="1">
    <source>
        <dbReference type="EMBL" id="KAL1875907.1"/>
    </source>
</evidence>
<reference evidence="1 2" key="1">
    <citation type="journal article" date="2024" name="Commun. Biol.">
        <title>Comparative genomic analysis of thermophilic fungi reveals convergent evolutionary adaptations and gene losses.</title>
        <authorList>
            <person name="Steindorff A.S."/>
            <person name="Aguilar-Pontes M.V."/>
            <person name="Robinson A.J."/>
            <person name="Andreopoulos B."/>
            <person name="LaButti K."/>
            <person name="Kuo A."/>
            <person name="Mondo S."/>
            <person name="Riley R."/>
            <person name="Otillar R."/>
            <person name="Haridas S."/>
            <person name="Lipzen A."/>
            <person name="Grimwood J."/>
            <person name="Schmutz J."/>
            <person name="Clum A."/>
            <person name="Reid I.D."/>
            <person name="Moisan M.C."/>
            <person name="Butler G."/>
            <person name="Nguyen T.T.M."/>
            <person name="Dewar K."/>
            <person name="Conant G."/>
            <person name="Drula E."/>
            <person name="Henrissat B."/>
            <person name="Hansel C."/>
            <person name="Singer S."/>
            <person name="Hutchinson M.I."/>
            <person name="de Vries R.P."/>
            <person name="Natvig D.O."/>
            <person name="Powell A.J."/>
            <person name="Tsang A."/>
            <person name="Grigoriev I.V."/>
        </authorList>
    </citation>
    <scope>NUCLEOTIDE SEQUENCE [LARGE SCALE GENOMIC DNA]</scope>
    <source>
        <strain evidence="1 2">ATCC 24622</strain>
    </source>
</reference>
<dbReference type="EMBL" id="JAZHXJ010000085">
    <property type="protein sequence ID" value="KAL1875907.1"/>
    <property type="molecule type" value="Genomic_DNA"/>
</dbReference>
<gene>
    <name evidence="1" type="ORF">VTK73DRAFT_9762</name>
</gene>
<protein>
    <submittedName>
        <fullName evidence="1">Uncharacterized protein</fullName>
    </submittedName>
</protein>